<comment type="caution">
    <text evidence="1">The sequence shown here is derived from an EMBL/GenBank/DDBJ whole genome shotgun (WGS) entry which is preliminary data.</text>
</comment>
<sequence length="134" mass="14749">MVPAPPLPSLSRAVDTAEEVKNLDTAEEFMTIIYDPEASSAKAVEGLLAPDCQFAGGNMPQVTTCGMWADIMAGMVRQAPDFAFNVTLAFAKDNYVAVIFEFDDAGKIEKIWNEWDVFSMWTQLGWTEELCGKA</sequence>
<accession>A0AAD5H786</accession>
<protein>
    <submittedName>
        <fullName evidence="1">Uncharacterized protein</fullName>
    </submittedName>
</protein>
<proteinExistence type="predicted"/>
<gene>
    <name evidence="1" type="ORF">COHA_004440</name>
</gene>
<dbReference type="Gene3D" id="3.10.450.50">
    <property type="match status" value="2"/>
</dbReference>
<name>A0AAD5H786_9CHLO</name>
<evidence type="ECO:0000313" key="2">
    <source>
        <dbReference type="Proteomes" id="UP001205105"/>
    </source>
</evidence>
<organism evidence="1 2">
    <name type="scientific">Chlorella ohadii</name>
    <dbReference type="NCBI Taxonomy" id="2649997"/>
    <lineage>
        <taxon>Eukaryota</taxon>
        <taxon>Viridiplantae</taxon>
        <taxon>Chlorophyta</taxon>
        <taxon>core chlorophytes</taxon>
        <taxon>Trebouxiophyceae</taxon>
        <taxon>Chlorellales</taxon>
        <taxon>Chlorellaceae</taxon>
        <taxon>Chlorella clade</taxon>
        <taxon>Chlorella</taxon>
    </lineage>
</organism>
<dbReference type="AlphaFoldDB" id="A0AAD5H786"/>
<dbReference type="EMBL" id="JADXDR010000058">
    <property type="protein sequence ID" value="KAI7841912.1"/>
    <property type="molecule type" value="Genomic_DNA"/>
</dbReference>
<dbReference type="InterPro" id="IPR032710">
    <property type="entry name" value="NTF2-like_dom_sf"/>
</dbReference>
<reference evidence="1" key="1">
    <citation type="submission" date="2020-11" db="EMBL/GenBank/DDBJ databases">
        <title>Chlorella ohadii genome sequencing and assembly.</title>
        <authorList>
            <person name="Murik O."/>
            <person name="Treves H."/>
            <person name="Kedem I."/>
            <person name="Shotland Y."/>
            <person name="Kaplan A."/>
        </authorList>
    </citation>
    <scope>NUCLEOTIDE SEQUENCE</scope>
    <source>
        <strain evidence="1">1</strain>
    </source>
</reference>
<evidence type="ECO:0000313" key="1">
    <source>
        <dbReference type="EMBL" id="KAI7841912.1"/>
    </source>
</evidence>
<dbReference type="SUPFAM" id="SSF54427">
    <property type="entry name" value="NTF2-like"/>
    <property type="match status" value="1"/>
</dbReference>
<dbReference type="Proteomes" id="UP001205105">
    <property type="component" value="Unassembled WGS sequence"/>
</dbReference>
<keyword evidence="2" id="KW-1185">Reference proteome</keyword>